<keyword evidence="5" id="KW-0997">Cell inner membrane</keyword>
<feature type="binding site" evidence="15">
    <location>
        <begin position="169"/>
        <end position="176"/>
    </location>
    <ligand>
        <name>ATP</name>
        <dbReference type="ChEBI" id="CHEBI:30616"/>
    </ligand>
</feature>
<comment type="catalytic activity">
    <reaction evidence="15">
        <text>ATP + H2O + 4 H(+)(in) = ADP + phosphate + 5 H(+)(out)</text>
        <dbReference type="Rhea" id="RHEA:57720"/>
        <dbReference type="ChEBI" id="CHEBI:15377"/>
        <dbReference type="ChEBI" id="CHEBI:15378"/>
        <dbReference type="ChEBI" id="CHEBI:30616"/>
        <dbReference type="ChEBI" id="CHEBI:43474"/>
        <dbReference type="ChEBI" id="CHEBI:456216"/>
        <dbReference type="EC" id="7.1.2.2"/>
    </reaction>
</comment>
<dbReference type="Proteomes" id="UP001595536">
    <property type="component" value="Unassembled WGS sequence"/>
</dbReference>
<dbReference type="Pfam" id="PF02874">
    <property type="entry name" value="ATP-synt_ab_N"/>
    <property type="match status" value="1"/>
</dbReference>
<keyword evidence="15" id="KW-1003">Cell membrane</keyword>
<dbReference type="CDD" id="cd18113">
    <property type="entry name" value="ATP-synt_F1_alpha_C"/>
    <property type="match status" value="1"/>
</dbReference>
<reference evidence="20" key="1">
    <citation type="journal article" date="2019" name="Int. J. Syst. Evol. Microbiol.">
        <title>The Global Catalogue of Microorganisms (GCM) 10K type strain sequencing project: providing services to taxonomists for standard genome sequencing and annotation.</title>
        <authorList>
            <consortium name="The Broad Institute Genomics Platform"/>
            <consortium name="The Broad Institute Genome Sequencing Center for Infectious Disease"/>
            <person name="Wu L."/>
            <person name="Ma J."/>
        </authorList>
    </citation>
    <scope>NUCLEOTIDE SEQUENCE [LARGE SCALE GENOMIC DNA]</scope>
    <source>
        <strain evidence="20">CCM 7941</strain>
    </source>
</reference>
<dbReference type="InterPro" id="IPR004100">
    <property type="entry name" value="ATPase_F1/V1/A1_a/bsu_N"/>
</dbReference>
<organism evidence="19 20">
    <name type="scientific">Camelimonas abortus</name>
    <dbReference type="NCBI Taxonomy" id="1017184"/>
    <lineage>
        <taxon>Bacteria</taxon>
        <taxon>Pseudomonadati</taxon>
        <taxon>Pseudomonadota</taxon>
        <taxon>Alphaproteobacteria</taxon>
        <taxon>Hyphomicrobiales</taxon>
        <taxon>Chelatococcaceae</taxon>
        <taxon>Camelimonas</taxon>
    </lineage>
</organism>
<dbReference type="HAMAP" id="MF_01346">
    <property type="entry name" value="ATP_synth_alpha_bact"/>
    <property type="match status" value="1"/>
</dbReference>
<keyword evidence="12 15" id="KW-0139">CF(1)</keyword>
<dbReference type="SUPFAM" id="SSF50615">
    <property type="entry name" value="N-terminal domain of alpha and beta subunits of F1 ATP synthase"/>
    <property type="match status" value="1"/>
</dbReference>
<dbReference type="InterPro" id="IPR020003">
    <property type="entry name" value="ATPase_a/bsu_AS"/>
</dbReference>
<dbReference type="SUPFAM" id="SSF52540">
    <property type="entry name" value="P-loop containing nucleoside triphosphate hydrolases"/>
    <property type="match status" value="1"/>
</dbReference>
<feature type="domain" description="ATPase F1/V1/A1 complex alpha/beta subunit N-terminal" evidence="18">
    <location>
        <begin position="25"/>
        <end position="92"/>
    </location>
</feature>
<feature type="site" description="Required for activity" evidence="15">
    <location>
        <position position="370"/>
    </location>
</feature>
<evidence type="ECO:0000256" key="3">
    <source>
        <dbReference type="ARBA" id="ARBA00008936"/>
    </source>
</evidence>
<keyword evidence="10 15" id="KW-0406">Ion transport</keyword>
<dbReference type="PROSITE" id="PS00152">
    <property type="entry name" value="ATPASE_ALPHA_BETA"/>
    <property type="match status" value="1"/>
</dbReference>
<dbReference type="InterPro" id="IPR033732">
    <property type="entry name" value="ATP_synth_F1_a_nt-bd_dom"/>
</dbReference>
<sequence>MDIRAAEISAILKEQIKNFGREAEVSEVGQVLSVGDGIARCYGLDKVQAGEMVEFESGVRGMALNLESDNVGVVVFGNDREIAEGQTVKRTGDIVSVPVGKGLLGRVVDALGNPIDGKGPIQATEFRQVDVKAPGIIPRKSVHEPMATGLKAIDALIPIGRGQRELIIGDRQTGKTAIALDTILNQKPLNQGDDESKKLYCVYVAVGQKRSTVAQFVKVLEENGALEYSIIVAATASDPAPMQFLAPFSGCAMGEYFRDNGMHAVIVYDDLSKQAVAYRQMSLLLRRPPGREAYPGDVFYLHSRLLERAAKMNDENGAGSLTALPVIETQANDVSAYIPTNVISITDGQIFLETDLFFQGIRPAVNVGLSVSRVGSSAQTKAMKKVAGKIKGELAQYREMAAFAQFGSDLDATTQRLLNRGARLTELLKQPQFAPLKMEEQVAVIYAGVNGYLDPLPLSRVREFEETLLGALRGKHADILEAIRVTSDLSDEVAAKLQAVVEDVARTFA</sequence>
<keyword evidence="8 15" id="KW-0067">ATP-binding</keyword>
<keyword evidence="9 15" id="KW-1278">Translocase</keyword>
<name>A0ABV7LCL9_9HYPH</name>
<evidence type="ECO:0000256" key="4">
    <source>
        <dbReference type="ARBA" id="ARBA00022448"/>
    </source>
</evidence>
<comment type="subcellular location">
    <subcellularLocation>
        <location evidence="15">Cell membrane</location>
        <topology evidence="15">Peripheral membrane protein</topology>
    </subcellularLocation>
    <subcellularLocation>
        <location evidence="2">Membrane</location>
    </subcellularLocation>
</comment>
<evidence type="ECO:0000256" key="13">
    <source>
        <dbReference type="ARBA" id="ARBA00023310"/>
    </source>
</evidence>
<evidence type="ECO:0000256" key="6">
    <source>
        <dbReference type="ARBA" id="ARBA00022741"/>
    </source>
</evidence>
<dbReference type="NCBIfam" id="TIGR00962">
    <property type="entry name" value="atpA"/>
    <property type="match status" value="1"/>
</dbReference>
<dbReference type="CDD" id="cd18116">
    <property type="entry name" value="ATP-synt_F1_alpha_N"/>
    <property type="match status" value="1"/>
</dbReference>
<dbReference type="CDD" id="cd01132">
    <property type="entry name" value="F1-ATPase_alpha_CD"/>
    <property type="match status" value="1"/>
</dbReference>
<evidence type="ECO:0000259" key="17">
    <source>
        <dbReference type="Pfam" id="PF00306"/>
    </source>
</evidence>
<feature type="domain" description="ATPase F1/V1/A1 complex alpha/beta subunit nucleotide-binding" evidence="16">
    <location>
        <begin position="149"/>
        <end position="372"/>
    </location>
</feature>
<dbReference type="Gene3D" id="3.40.50.300">
    <property type="entry name" value="P-loop containing nucleotide triphosphate hydrolases"/>
    <property type="match status" value="1"/>
</dbReference>
<evidence type="ECO:0000256" key="5">
    <source>
        <dbReference type="ARBA" id="ARBA00022519"/>
    </source>
</evidence>
<keyword evidence="13 15" id="KW-0066">ATP synthesis</keyword>
<dbReference type="PANTHER" id="PTHR48082:SF2">
    <property type="entry name" value="ATP SYNTHASE SUBUNIT ALPHA, MITOCHONDRIAL"/>
    <property type="match status" value="1"/>
</dbReference>
<dbReference type="InterPro" id="IPR000793">
    <property type="entry name" value="ATP_synth_asu_C"/>
</dbReference>
<dbReference type="InterPro" id="IPR038376">
    <property type="entry name" value="ATP_synth_asu_C_sf"/>
</dbReference>
<dbReference type="InterPro" id="IPR005294">
    <property type="entry name" value="ATP_synth_F1_asu"/>
</dbReference>
<comment type="caution">
    <text evidence="19">The sequence shown here is derived from an EMBL/GenBank/DDBJ whole genome shotgun (WGS) entry which is preliminary data.</text>
</comment>
<keyword evidence="6 15" id="KW-0547">Nucleotide-binding</keyword>
<evidence type="ECO:0000256" key="9">
    <source>
        <dbReference type="ARBA" id="ARBA00022967"/>
    </source>
</evidence>
<evidence type="ECO:0000256" key="1">
    <source>
        <dbReference type="ARBA" id="ARBA00003784"/>
    </source>
</evidence>
<evidence type="ECO:0000313" key="19">
    <source>
        <dbReference type="EMBL" id="MFC3265478.1"/>
    </source>
</evidence>
<evidence type="ECO:0000313" key="20">
    <source>
        <dbReference type="Proteomes" id="UP001595536"/>
    </source>
</evidence>
<keyword evidence="11 15" id="KW-0472">Membrane</keyword>
<comment type="function">
    <text evidence="1 15">Produces ATP from ADP in the presence of a proton gradient across the membrane. The alpha chain is a regulatory subunit.</text>
</comment>
<evidence type="ECO:0000256" key="14">
    <source>
        <dbReference type="ARBA" id="ARBA00026013"/>
    </source>
</evidence>
<evidence type="ECO:0000259" key="18">
    <source>
        <dbReference type="Pfam" id="PF02874"/>
    </source>
</evidence>
<comment type="subunit">
    <text evidence="14">F-type ATPases have 2 components, CF(1) - the catalytic core - and CF(0) - the membrane proton channel. CF(1) has five subunits: alpha(3), beta(3), gamma(1), delta(1), epsilon(1). CF(0) has four main subunits: a(1), b(1), b'(1) and c(9-12).</text>
</comment>
<dbReference type="NCBIfam" id="NF009884">
    <property type="entry name" value="PRK13343.1"/>
    <property type="match status" value="1"/>
</dbReference>
<dbReference type="InterPro" id="IPR036121">
    <property type="entry name" value="ATPase_F1/V1/A1_a/bsu_N_sf"/>
</dbReference>
<dbReference type="SUPFAM" id="SSF47917">
    <property type="entry name" value="C-terminal domain of alpha and beta subunits of F1 ATP synthase"/>
    <property type="match status" value="1"/>
</dbReference>
<proteinExistence type="inferred from homology"/>
<dbReference type="EC" id="7.1.2.2" evidence="15"/>
<comment type="similarity">
    <text evidence="3 15">Belongs to the ATPase alpha/beta chains family.</text>
</comment>
<keyword evidence="20" id="KW-1185">Reference proteome</keyword>
<evidence type="ECO:0000256" key="11">
    <source>
        <dbReference type="ARBA" id="ARBA00023136"/>
    </source>
</evidence>
<dbReference type="InterPro" id="IPR023366">
    <property type="entry name" value="ATP_synth_asu-like_sf"/>
</dbReference>
<protein>
    <recommendedName>
        <fullName evidence="15">ATP synthase subunit alpha</fullName>
        <ecNumber evidence="15">7.1.2.2</ecNumber>
    </recommendedName>
    <alternativeName>
        <fullName evidence="15">ATP synthase F1 sector subunit alpha</fullName>
    </alternativeName>
    <alternativeName>
        <fullName evidence="15">F-ATPase subunit alpha</fullName>
    </alternativeName>
</protein>
<dbReference type="Pfam" id="PF00306">
    <property type="entry name" value="ATP-synt_ab_C"/>
    <property type="match status" value="1"/>
</dbReference>
<keyword evidence="4 15" id="KW-0813">Transport</keyword>
<dbReference type="InterPro" id="IPR000194">
    <property type="entry name" value="ATPase_F1/V1/A1_a/bsu_nucl-bd"/>
</dbReference>
<evidence type="ECO:0000256" key="7">
    <source>
        <dbReference type="ARBA" id="ARBA00022781"/>
    </source>
</evidence>
<dbReference type="Gene3D" id="1.20.150.20">
    <property type="entry name" value="ATP synthase alpha/beta chain, C-terminal domain"/>
    <property type="match status" value="1"/>
</dbReference>
<evidence type="ECO:0000256" key="15">
    <source>
        <dbReference type="HAMAP-Rule" id="MF_01346"/>
    </source>
</evidence>
<evidence type="ECO:0000256" key="10">
    <source>
        <dbReference type="ARBA" id="ARBA00023065"/>
    </source>
</evidence>
<dbReference type="Pfam" id="PF00006">
    <property type="entry name" value="ATP-synt_ab"/>
    <property type="match status" value="1"/>
</dbReference>
<dbReference type="EMBL" id="JBHRUV010000017">
    <property type="protein sequence ID" value="MFC3265478.1"/>
    <property type="molecule type" value="Genomic_DNA"/>
</dbReference>
<keyword evidence="7 15" id="KW-0375">Hydrogen ion transport</keyword>
<evidence type="ECO:0000256" key="12">
    <source>
        <dbReference type="ARBA" id="ARBA00023196"/>
    </source>
</evidence>
<accession>A0ABV7LCL9</accession>
<gene>
    <name evidence="15 19" type="primary">atpA</name>
    <name evidence="19" type="ORF">ACFOEX_03740</name>
</gene>
<dbReference type="RefSeq" id="WP_376831672.1">
    <property type="nucleotide sequence ID" value="NZ_JBHLWR010000006.1"/>
</dbReference>
<dbReference type="PIRSF" id="PIRSF039088">
    <property type="entry name" value="F_ATPase_subunit_alpha"/>
    <property type="match status" value="1"/>
</dbReference>
<evidence type="ECO:0000256" key="8">
    <source>
        <dbReference type="ARBA" id="ARBA00022840"/>
    </source>
</evidence>
<evidence type="ECO:0000259" key="16">
    <source>
        <dbReference type="Pfam" id="PF00006"/>
    </source>
</evidence>
<dbReference type="PANTHER" id="PTHR48082">
    <property type="entry name" value="ATP SYNTHASE SUBUNIT ALPHA, MITOCHONDRIAL"/>
    <property type="match status" value="1"/>
</dbReference>
<dbReference type="Gene3D" id="2.40.30.20">
    <property type="match status" value="1"/>
</dbReference>
<evidence type="ECO:0000256" key="2">
    <source>
        <dbReference type="ARBA" id="ARBA00004370"/>
    </source>
</evidence>
<dbReference type="InterPro" id="IPR027417">
    <property type="entry name" value="P-loop_NTPase"/>
</dbReference>
<feature type="domain" description="ATP synthase alpha subunit C-terminal" evidence="17">
    <location>
        <begin position="379"/>
        <end position="503"/>
    </location>
</feature>